<evidence type="ECO:0000256" key="1">
    <source>
        <dbReference type="ARBA" id="ARBA00022723"/>
    </source>
</evidence>
<gene>
    <name evidence="11" type="ORF">LARSCL_LOCUS10608</name>
</gene>
<dbReference type="EMBL" id="CAXIEN010000125">
    <property type="protein sequence ID" value="CAL1279810.1"/>
    <property type="molecule type" value="Genomic_DNA"/>
</dbReference>
<accession>A0AAV2A9V9</accession>
<dbReference type="PANTHER" id="PTHR12620">
    <property type="entry name" value="U2 SNRNP AUXILIARY FACTOR, SMALL SUBUNIT"/>
    <property type="match status" value="1"/>
</dbReference>
<evidence type="ECO:0000256" key="6">
    <source>
        <dbReference type="PROSITE-ProRule" id="PRU00176"/>
    </source>
</evidence>
<sequence>MYSHFSIGHSERDDFDNDNVLEYEDKERYDDFRNFYNDVLPEFKKCGKVIQFKVCSNHEPHLRGNVYVQFSKEEEAVKAYQQFNGRYYAGKQLTCEFTNVIKWRSAICGLYFRKLCPKGLNCNFLHVFKNPTDEFWDADRDLPSRENTRDSRSSRSNNSRHRSERKSSHRSYSSESRLYYRDNTPDRRNDSSYHYRSTDSDNDDVTDNGHYSSSRRKHSDRRRDSSHRSHHKRKYRDSRSRSRSLSPLSDDHSKSSHSRKKSKHKKKSKKRKRESSYSGNEES</sequence>
<dbReference type="GO" id="GO:0008270">
    <property type="term" value="F:zinc ion binding"/>
    <property type="evidence" value="ECO:0007669"/>
    <property type="project" value="UniProtKB-KW"/>
</dbReference>
<feature type="compositionally biased region" description="Basic and acidic residues" evidence="8">
    <location>
        <begin position="139"/>
        <end position="153"/>
    </location>
</feature>
<evidence type="ECO:0000259" key="10">
    <source>
        <dbReference type="PROSITE" id="PS50103"/>
    </source>
</evidence>
<reference evidence="11 12" key="1">
    <citation type="submission" date="2024-04" db="EMBL/GenBank/DDBJ databases">
        <authorList>
            <person name="Rising A."/>
            <person name="Reimegard J."/>
            <person name="Sonavane S."/>
            <person name="Akerstrom W."/>
            <person name="Nylinder S."/>
            <person name="Hedman E."/>
            <person name="Kallberg Y."/>
        </authorList>
    </citation>
    <scope>NUCLEOTIDE SEQUENCE [LARGE SCALE GENOMIC DNA]</scope>
</reference>
<proteinExistence type="predicted"/>
<feature type="region of interest" description="Disordered" evidence="8">
    <location>
        <begin position="139"/>
        <end position="283"/>
    </location>
</feature>
<dbReference type="GO" id="GO:0003723">
    <property type="term" value="F:RNA binding"/>
    <property type="evidence" value="ECO:0007669"/>
    <property type="project" value="UniProtKB-UniRule"/>
</dbReference>
<evidence type="ECO:0000256" key="2">
    <source>
        <dbReference type="ARBA" id="ARBA00022737"/>
    </source>
</evidence>
<dbReference type="InterPro" id="IPR035979">
    <property type="entry name" value="RBD_domain_sf"/>
</dbReference>
<evidence type="ECO:0000313" key="11">
    <source>
        <dbReference type="EMBL" id="CAL1279810.1"/>
    </source>
</evidence>
<dbReference type="Pfam" id="PF00076">
    <property type="entry name" value="RRM_1"/>
    <property type="match status" value="1"/>
</dbReference>
<name>A0AAV2A9V9_9ARAC</name>
<keyword evidence="1 7" id="KW-0479">Metal-binding</keyword>
<evidence type="ECO:0000256" key="3">
    <source>
        <dbReference type="ARBA" id="ARBA00022771"/>
    </source>
</evidence>
<dbReference type="GO" id="GO:0089701">
    <property type="term" value="C:U2AF complex"/>
    <property type="evidence" value="ECO:0007669"/>
    <property type="project" value="InterPro"/>
</dbReference>
<dbReference type="SUPFAM" id="SSF54928">
    <property type="entry name" value="RNA-binding domain, RBD"/>
    <property type="match status" value="1"/>
</dbReference>
<keyword evidence="5 6" id="KW-0694">RNA-binding</keyword>
<protein>
    <submittedName>
        <fullName evidence="11">Uncharacterized protein</fullName>
    </submittedName>
</protein>
<feature type="compositionally biased region" description="Basic and acidic residues" evidence="8">
    <location>
        <begin position="178"/>
        <end position="199"/>
    </location>
</feature>
<dbReference type="InterPro" id="IPR000571">
    <property type="entry name" value="Znf_CCCH"/>
</dbReference>
<evidence type="ECO:0000256" key="7">
    <source>
        <dbReference type="PROSITE-ProRule" id="PRU00723"/>
    </source>
</evidence>
<dbReference type="PROSITE" id="PS50103">
    <property type="entry name" value="ZF_C3H1"/>
    <property type="match status" value="1"/>
</dbReference>
<evidence type="ECO:0000256" key="8">
    <source>
        <dbReference type="SAM" id="MobiDB-lite"/>
    </source>
</evidence>
<dbReference type="InterPro" id="IPR000504">
    <property type="entry name" value="RRM_dom"/>
</dbReference>
<dbReference type="AlphaFoldDB" id="A0AAV2A9V9"/>
<evidence type="ECO:0000256" key="5">
    <source>
        <dbReference type="ARBA" id="ARBA00022884"/>
    </source>
</evidence>
<evidence type="ECO:0000313" key="12">
    <source>
        <dbReference type="Proteomes" id="UP001497382"/>
    </source>
</evidence>
<feature type="zinc finger region" description="C3H1-type" evidence="7">
    <location>
        <begin position="102"/>
        <end position="129"/>
    </location>
</feature>
<comment type="caution">
    <text evidence="11">The sequence shown here is derived from an EMBL/GenBank/DDBJ whole genome shotgun (WGS) entry which is preliminary data.</text>
</comment>
<dbReference type="GO" id="GO:0000398">
    <property type="term" value="P:mRNA splicing, via spliceosome"/>
    <property type="evidence" value="ECO:0007669"/>
    <property type="project" value="InterPro"/>
</dbReference>
<dbReference type="SMART" id="SM00361">
    <property type="entry name" value="RRM_1"/>
    <property type="match status" value="1"/>
</dbReference>
<dbReference type="Proteomes" id="UP001497382">
    <property type="component" value="Unassembled WGS sequence"/>
</dbReference>
<keyword evidence="12" id="KW-1185">Reference proteome</keyword>
<feature type="domain" description="RRM" evidence="9">
    <location>
        <begin position="21"/>
        <end position="100"/>
    </location>
</feature>
<dbReference type="InterPro" id="IPR003954">
    <property type="entry name" value="RRM_euk-type"/>
</dbReference>
<dbReference type="InterPro" id="IPR009145">
    <property type="entry name" value="U2AF_small"/>
</dbReference>
<dbReference type="PROSITE" id="PS50102">
    <property type="entry name" value="RRM"/>
    <property type="match status" value="1"/>
</dbReference>
<feature type="compositionally biased region" description="Basic residues" evidence="8">
    <location>
        <begin position="158"/>
        <end position="169"/>
    </location>
</feature>
<evidence type="ECO:0000256" key="4">
    <source>
        <dbReference type="ARBA" id="ARBA00022833"/>
    </source>
</evidence>
<dbReference type="PRINTS" id="PR01848">
    <property type="entry name" value="U2AUXFACTOR"/>
</dbReference>
<organism evidence="11 12">
    <name type="scientific">Larinioides sclopetarius</name>
    <dbReference type="NCBI Taxonomy" id="280406"/>
    <lineage>
        <taxon>Eukaryota</taxon>
        <taxon>Metazoa</taxon>
        <taxon>Ecdysozoa</taxon>
        <taxon>Arthropoda</taxon>
        <taxon>Chelicerata</taxon>
        <taxon>Arachnida</taxon>
        <taxon>Araneae</taxon>
        <taxon>Araneomorphae</taxon>
        <taxon>Entelegynae</taxon>
        <taxon>Araneoidea</taxon>
        <taxon>Araneidae</taxon>
        <taxon>Larinioides</taxon>
    </lineage>
</organism>
<keyword evidence="2" id="KW-0677">Repeat</keyword>
<evidence type="ECO:0000259" key="9">
    <source>
        <dbReference type="PROSITE" id="PS50102"/>
    </source>
</evidence>
<feature type="compositionally biased region" description="Basic residues" evidence="8">
    <location>
        <begin position="255"/>
        <end position="273"/>
    </location>
</feature>
<dbReference type="InterPro" id="IPR012677">
    <property type="entry name" value="Nucleotide-bd_a/b_plait_sf"/>
</dbReference>
<dbReference type="Gene3D" id="3.30.70.330">
    <property type="match status" value="1"/>
</dbReference>
<feature type="domain" description="C3H1-type" evidence="10">
    <location>
        <begin position="102"/>
        <end position="129"/>
    </location>
</feature>
<keyword evidence="3 7" id="KW-0863">Zinc-finger</keyword>
<keyword evidence="4 7" id="KW-0862">Zinc</keyword>